<reference evidence="1 2" key="2">
    <citation type="journal article" date="2012" name="PLoS Pathog.">
        <title>Diverse lifestyles and strategies of plant pathogenesis encoded in the genomes of eighteen Dothideomycetes fungi.</title>
        <authorList>
            <person name="Ohm R.A."/>
            <person name="Feau N."/>
            <person name="Henrissat B."/>
            <person name="Schoch C.L."/>
            <person name="Horwitz B.A."/>
            <person name="Barry K.W."/>
            <person name="Condon B.J."/>
            <person name="Copeland A.C."/>
            <person name="Dhillon B."/>
            <person name="Glaser F."/>
            <person name="Hesse C.N."/>
            <person name="Kosti I."/>
            <person name="LaButti K."/>
            <person name="Lindquist E.A."/>
            <person name="Lucas S."/>
            <person name="Salamov A.A."/>
            <person name="Bradshaw R.E."/>
            <person name="Ciuffetti L."/>
            <person name="Hamelin R.C."/>
            <person name="Kema G.H.J."/>
            <person name="Lawrence C."/>
            <person name="Scott J.A."/>
            <person name="Spatafora J.W."/>
            <person name="Turgeon B.G."/>
            <person name="de Wit P.J.G.M."/>
            <person name="Zhong S."/>
            <person name="Goodwin S.B."/>
            <person name="Grigoriev I.V."/>
        </authorList>
    </citation>
    <scope>NUCLEOTIDE SEQUENCE [LARGE SCALE GENOMIC DNA]</scope>
    <source>
        <strain evidence="2">NZE10 / CBS 128990</strain>
    </source>
</reference>
<dbReference type="OMA" id="SSTYNPC"/>
<evidence type="ECO:0000313" key="1">
    <source>
        <dbReference type="EMBL" id="EME40091.1"/>
    </source>
</evidence>
<sequence length="255" mass="28136">MSNINAPKTIKTTSKTKMSATRAYNAGIDSGVAMNKPLPNCPIGIIELLVYFPHHTKYAENMMRLYRAGWRSAVMGQVQLHARDSLDKKELDKRNSSFRHQILTAGKKTFNDQAFGPSKPTYRNRRELQPACLLDYCLVISSTYNPCYEGVTLSDGTLGDANPFFVNTSAHSMSHMPATLDDLANGVVNHPTGEDAGILTQVIQWALTNGQAANYNTDDVQTIADQQGFVSPAEGRTFHWDVKALLRSNIPDPTS</sequence>
<accession>N1PFM1</accession>
<keyword evidence="2" id="KW-1185">Reference proteome</keyword>
<dbReference type="EMBL" id="KB446544">
    <property type="protein sequence ID" value="EME40091.1"/>
    <property type="molecule type" value="Genomic_DNA"/>
</dbReference>
<protein>
    <submittedName>
        <fullName evidence="1">Uncharacterized protein</fullName>
    </submittedName>
</protein>
<evidence type="ECO:0000313" key="2">
    <source>
        <dbReference type="Proteomes" id="UP000016933"/>
    </source>
</evidence>
<reference evidence="2" key="1">
    <citation type="journal article" date="2012" name="PLoS Genet.">
        <title>The genomes of the fungal plant pathogens Cladosporium fulvum and Dothistroma septosporum reveal adaptation to different hosts and lifestyles but also signatures of common ancestry.</title>
        <authorList>
            <person name="de Wit P.J.G.M."/>
            <person name="van der Burgt A."/>
            <person name="Oekmen B."/>
            <person name="Stergiopoulos I."/>
            <person name="Abd-Elsalam K.A."/>
            <person name="Aerts A.L."/>
            <person name="Bahkali A.H."/>
            <person name="Beenen H.G."/>
            <person name="Chettri P."/>
            <person name="Cox M.P."/>
            <person name="Datema E."/>
            <person name="de Vries R.P."/>
            <person name="Dhillon B."/>
            <person name="Ganley A.R."/>
            <person name="Griffiths S.A."/>
            <person name="Guo Y."/>
            <person name="Hamelin R.C."/>
            <person name="Henrissat B."/>
            <person name="Kabir M.S."/>
            <person name="Jashni M.K."/>
            <person name="Kema G."/>
            <person name="Klaubauf S."/>
            <person name="Lapidus A."/>
            <person name="Levasseur A."/>
            <person name="Lindquist E."/>
            <person name="Mehrabi R."/>
            <person name="Ohm R.A."/>
            <person name="Owen T.J."/>
            <person name="Salamov A."/>
            <person name="Schwelm A."/>
            <person name="Schijlen E."/>
            <person name="Sun H."/>
            <person name="van den Burg H.A."/>
            <person name="van Ham R.C.H.J."/>
            <person name="Zhang S."/>
            <person name="Goodwin S.B."/>
            <person name="Grigoriev I.V."/>
            <person name="Collemare J."/>
            <person name="Bradshaw R.E."/>
        </authorList>
    </citation>
    <scope>NUCLEOTIDE SEQUENCE [LARGE SCALE GENOMIC DNA]</scope>
    <source>
        <strain evidence="2">NZE10 / CBS 128990</strain>
    </source>
</reference>
<dbReference type="OrthoDB" id="3796227at2759"/>
<dbReference type="AlphaFoldDB" id="N1PFM1"/>
<dbReference type="STRING" id="675120.N1PFM1"/>
<gene>
    <name evidence="1" type="ORF">DOTSEDRAFT_28011</name>
</gene>
<organism evidence="1 2">
    <name type="scientific">Dothistroma septosporum (strain NZE10 / CBS 128990)</name>
    <name type="common">Red band needle blight fungus</name>
    <name type="synonym">Mycosphaerella pini</name>
    <dbReference type="NCBI Taxonomy" id="675120"/>
    <lineage>
        <taxon>Eukaryota</taxon>
        <taxon>Fungi</taxon>
        <taxon>Dikarya</taxon>
        <taxon>Ascomycota</taxon>
        <taxon>Pezizomycotina</taxon>
        <taxon>Dothideomycetes</taxon>
        <taxon>Dothideomycetidae</taxon>
        <taxon>Mycosphaerellales</taxon>
        <taxon>Mycosphaerellaceae</taxon>
        <taxon>Dothistroma</taxon>
    </lineage>
</organism>
<name>N1PFM1_DOTSN</name>
<dbReference type="HOGENOM" id="CLU_1089991_0_0_1"/>
<dbReference type="Proteomes" id="UP000016933">
    <property type="component" value="Unassembled WGS sequence"/>
</dbReference>
<dbReference type="eggNOG" id="ENOG502RME5">
    <property type="taxonomic scope" value="Eukaryota"/>
</dbReference>
<proteinExistence type="predicted"/>